<feature type="transmembrane region" description="Helical" evidence="10">
    <location>
        <begin position="59"/>
        <end position="79"/>
    </location>
</feature>
<keyword evidence="5" id="KW-0547">Nucleotide-binding</keyword>
<keyword evidence="8 10" id="KW-0472">Membrane</keyword>
<dbReference type="Pfam" id="PF00664">
    <property type="entry name" value="ABC_membrane"/>
    <property type="match status" value="1"/>
</dbReference>
<dbReference type="FunFam" id="3.40.50.300:FF:001444">
    <property type="entry name" value="ABC transporter ATP-binding protein"/>
    <property type="match status" value="1"/>
</dbReference>
<evidence type="ECO:0000256" key="3">
    <source>
        <dbReference type="ARBA" id="ARBA00022475"/>
    </source>
</evidence>
<dbReference type="InterPro" id="IPR017871">
    <property type="entry name" value="ABC_transporter-like_CS"/>
</dbReference>
<keyword evidence="14" id="KW-1185">Reference proteome</keyword>
<feature type="region of interest" description="Disordered" evidence="9">
    <location>
        <begin position="563"/>
        <end position="593"/>
    </location>
</feature>
<feature type="transmembrane region" description="Helical" evidence="10">
    <location>
        <begin position="24"/>
        <end position="47"/>
    </location>
</feature>
<comment type="subcellular location">
    <subcellularLocation>
        <location evidence="1">Cell membrane</location>
        <topology evidence="1">Multi-pass membrane protein</topology>
    </subcellularLocation>
</comment>
<organism evidence="13 14">
    <name type="scientific">Roseiterribacter gracilis</name>
    <dbReference type="NCBI Taxonomy" id="2812848"/>
    <lineage>
        <taxon>Bacteria</taxon>
        <taxon>Pseudomonadati</taxon>
        <taxon>Pseudomonadota</taxon>
        <taxon>Alphaproteobacteria</taxon>
        <taxon>Rhodospirillales</taxon>
        <taxon>Roseiterribacteraceae</taxon>
        <taxon>Roseiterribacter</taxon>
    </lineage>
</organism>
<dbReference type="GO" id="GO:0034040">
    <property type="term" value="F:ATPase-coupled lipid transmembrane transporter activity"/>
    <property type="evidence" value="ECO:0007669"/>
    <property type="project" value="TreeGrafter"/>
</dbReference>
<dbReference type="Gene3D" id="3.40.50.300">
    <property type="entry name" value="P-loop containing nucleotide triphosphate hydrolases"/>
    <property type="match status" value="1"/>
</dbReference>
<dbReference type="InterPro" id="IPR010128">
    <property type="entry name" value="ATPase_T1SS_PrtD-like"/>
</dbReference>
<keyword evidence="7 10" id="KW-1133">Transmembrane helix</keyword>
<dbReference type="GO" id="GO:0016887">
    <property type="term" value="F:ATP hydrolysis activity"/>
    <property type="evidence" value="ECO:0007669"/>
    <property type="project" value="InterPro"/>
</dbReference>
<evidence type="ECO:0000256" key="9">
    <source>
        <dbReference type="SAM" id="MobiDB-lite"/>
    </source>
</evidence>
<evidence type="ECO:0000256" key="7">
    <source>
        <dbReference type="ARBA" id="ARBA00022989"/>
    </source>
</evidence>
<evidence type="ECO:0000256" key="6">
    <source>
        <dbReference type="ARBA" id="ARBA00022840"/>
    </source>
</evidence>
<evidence type="ECO:0000313" key="13">
    <source>
        <dbReference type="EMBL" id="GIL41412.1"/>
    </source>
</evidence>
<dbReference type="InterPro" id="IPR003593">
    <property type="entry name" value="AAA+_ATPase"/>
</dbReference>
<keyword evidence="3" id="KW-1003">Cell membrane</keyword>
<name>A0A8S8XHG9_9PROT</name>
<evidence type="ECO:0000256" key="1">
    <source>
        <dbReference type="ARBA" id="ARBA00004651"/>
    </source>
</evidence>
<evidence type="ECO:0000259" key="12">
    <source>
        <dbReference type="PROSITE" id="PS50929"/>
    </source>
</evidence>
<accession>A0A8S8XHG9</accession>
<dbReference type="Gene3D" id="1.20.1560.10">
    <property type="entry name" value="ABC transporter type 1, transmembrane domain"/>
    <property type="match status" value="1"/>
</dbReference>
<evidence type="ECO:0000256" key="10">
    <source>
        <dbReference type="SAM" id="Phobius"/>
    </source>
</evidence>
<dbReference type="PROSITE" id="PS50929">
    <property type="entry name" value="ABC_TM1F"/>
    <property type="match status" value="1"/>
</dbReference>
<dbReference type="Pfam" id="PF00005">
    <property type="entry name" value="ABC_tran"/>
    <property type="match status" value="1"/>
</dbReference>
<sequence length="593" mass="63958">MVNFAALRAQRTVLEDAITKCRDVIAPVFIFSFFINLLLFTSPLYMLQVYDRVLGTQSVETLVFITLLVAVLMLTMTALETFRSRLLVRTGIRLDLLTNGGIFEAIFRMAIRAPHMGGAQALRDMDTVREFLTGPGILVLCDAPWAPVFIVVCFIMHPLFGALTLAAAIVIFTLAVMNEVYTRKPLQDASRLSIKSASFVANSTRNAEALRAMGMMSGVRRLWKLQHNEVLRIQAEASDRSGTVMAGLKFVRMFLQSAILGLGAYLAIKQEITPGSMIAASIIMGRALQPIEMAVGNWKNFIGARGAYDRVRAMLLQSPEEAKLLDLPAPEGRITVQNVIASAPGGQTAILRGVSFVVEPGELIGVIGPSAAGKSTLARVLLGIWPAASGSVRIDGAEMKQWDPERLGKFVGYLPQDIELFDGTIADNIARFEDGADPEKIVRAAQMAGVHDMITSFKDGYNTQIGIGGQSLSGGQRQRVGLARALYGDPRYLVLDEPNSNLDIEGEAALARALLELKANGATIIAMTHRLQLLSAVDKVLVINGGEVQAFGPRDAVLAQYTRPQVVAQTPPPAPNDDDPTNATATGTPDASA</sequence>
<evidence type="ECO:0000256" key="8">
    <source>
        <dbReference type="ARBA" id="ARBA00023136"/>
    </source>
</evidence>
<comment type="caution">
    <text evidence="13">The sequence shown here is derived from an EMBL/GenBank/DDBJ whole genome shotgun (WGS) entry which is preliminary data.</text>
</comment>
<dbReference type="AlphaFoldDB" id="A0A8S8XHG9"/>
<proteinExistence type="predicted"/>
<dbReference type="CDD" id="cd18586">
    <property type="entry name" value="ABC_6TM_PrtD_like"/>
    <property type="match status" value="1"/>
</dbReference>
<keyword evidence="2" id="KW-0813">Transport</keyword>
<dbReference type="SUPFAM" id="SSF52540">
    <property type="entry name" value="P-loop containing nucleoside triphosphate hydrolases"/>
    <property type="match status" value="1"/>
</dbReference>
<dbReference type="NCBIfam" id="TIGR01842">
    <property type="entry name" value="type_I_sec_PrtD"/>
    <property type="match status" value="1"/>
</dbReference>
<dbReference type="EMBL" id="BOPV01000001">
    <property type="protein sequence ID" value="GIL41412.1"/>
    <property type="molecule type" value="Genomic_DNA"/>
</dbReference>
<dbReference type="GO" id="GO:0030256">
    <property type="term" value="C:type I protein secretion system complex"/>
    <property type="evidence" value="ECO:0007669"/>
    <property type="project" value="InterPro"/>
</dbReference>
<dbReference type="InterPro" id="IPR039421">
    <property type="entry name" value="Type_1_exporter"/>
</dbReference>
<gene>
    <name evidence="13" type="ORF">TMPK1_36490</name>
</gene>
<evidence type="ECO:0000313" key="14">
    <source>
        <dbReference type="Proteomes" id="UP000681075"/>
    </source>
</evidence>
<evidence type="ECO:0000259" key="11">
    <source>
        <dbReference type="PROSITE" id="PS50893"/>
    </source>
</evidence>
<evidence type="ECO:0000256" key="5">
    <source>
        <dbReference type="ARBA" id="ARBA00022741"/>
    </source>
</evidence>
<dbReference type="GO" id="GO:0030253">
    <property type="term" value="P:protein secretion by the type I secretion system"/>
    <property type="evidence" value="ECO:0007669"/>
    <property type="project" value="InterPro"/>
</dbReference>
<dbReference type="InterPro" id="IPR027417">
    <property type="entry name" value="P-loop_NTPase"/>
</dbReference>
<dbReference type="PANTHER" id="PTHR24221">
    <property type="entry name" value="ATP-BINDING CASSETTE SUB-FAMILY B"/>
    <property type="match status" value="1"/>
</dbReference>
<reference evidence="13" key="1">
    <citation type="submission" date="2021-02" db="EMBL/GenBank/DDBJ databases">
        <title>Genome sequence of Rhodospirillales sp. strain TMPK1 isolated from soil.</title>
        <authorList>
            <person name="Nakai R."/>
            <person name="Kusada H."/>
            <person name="Tamaki H."/>
        </authorList>
    </citation>
    <scope>NUCLEOTIDE SEQUENCE</scope>
    <source>
        <strain evidence="13">TMPK1</strain>
    </source>
</reference>
<dbReference type="PANTHER" id="PTHR24221:SF248">
    <property type="entry name" value="ABC TRANSPORTER TRANSMEMBRANE REGION"/>
    <property type="match status" value="1"/>
</dbReference>
<dbReference type="InterPro" id="IPR036640">
    <property type="entry name" value="ABC1_TM_sf"/>
</dbReference>
<feature type="transmembrane region" description="Helical" evidence="10">
    <location>
        <begin position="148"/>
        <end position="177"/>
    </location>
</feature>
<evidence type="ECO:0000256" key="4">
    <source>
        <dbReference type="ARBA" id="ARBA00022692"/>
    </source>
</evidence>
<dbReference type="Proteomes" id="UP000681075">
    <property type="component" value="Unassembled WGS sequence"/>
</dbReference>
<dbReference type="InterPro" id="IPR011527">
    <property type="entry name" value="ABC1_TM_dom"/>
</dbReference>
<feature type="domain" description="ABC transporter" evidence="11">
    <location>
        <begin position="334"/>
        <end position="570"/>
    </location>
</feature>
<dbReference type="PROSITE" id="PS00211">
    <property type="entry name" value="ABC_TRANSPORTER_1"/>
    <property type="match status" value="1"/>
</dbReference>
<keyword evidence="6" id="KW-0067">ATP-binding</keyword>
<dbReference type="PROSITE" id="PS50893">
    <property type="entry name" value="ABC_TRANSPORTER_2"/>
    <property type="match status" value="1"/>
</dbReference>
<dbReference type="GO" id="GO:0140359">
    <property type="term" value="F:ABC-type transporter activity"/>
    <property type="evidence" value="ECO:0007669"/>
    <property type="project" value="InterPro"/>
</dbReference>
<feature type="transmembrane region" description="Helical" evidence="10">
    <location>
        <begin position="250"/>
        <end position="268"/>
    </location>
</feature>
<dbReference type="SMART" id="SM00382">
    <property type="entry name" value="AAA"/>
    <property type="match status" value="1"/>
</dbReference>
<feature type="compositionally biased region" description="Low complexity" evidence="9">
    <location>
        <begin position="581"/>
        <end position="593"/>
    </location>
</feature>
<evidence type="ECO:0000256" key="2">
    <source>
        <dbReference type="ARBA" id="ARBA00022448"/>
    </source>
</evidence>
<dbReference type="GO" id="GO:0005524">
    <property type="term" value="F:ATP binding"/>
    <property type="evidence" value="ECO:0007669"/>
    <property type="project" value="UniProtKB-KW"/>
</dbReference>
<keyword evidence="4 10" id="KW-0812">Transmembrane</keyword>
<protein>
    <submittedName>
        <fullName evidence="13">Peptidase</fullName>
    </submittedName>
</protein>
<dbReference type="SUPFAM" id="SSF90123">
    <property type="entry name" value="ABC transporter transmembrane region"/>
    <property type="match status" value="1"/>
</dbReference>
<feature type="domain" description="ABC transmembrane type-1" evidence="12">
    <location>
        <begin position="28"/>
        <end position="303"/>
    </location>
</feature>
<dbReference type="GO" id="GO:0005886">
    <property type="term" value="C:plasma membrane"/>
    <property type="evidence" value="ECO:0007669"/>
    <property type="project" value="UniProtKB-SubCell"/>
</dbReference>
<dbReference type="InterPro" id="IPR047957">
    <property type="entry name" value="ABC_AprD-like_6TM"/>
</dbReference>
<dbReference type="InterPro" id="IPR003439">
    <property type="entry name" value="ABC_transporter-like_ATP-bd"/>
</dbReference>